<gene>
    <name evidence="3" type="ORF">SCA03_29160</name>
</gene>
<organism evidence="3 4">
    <name type="scientific">Streptomyces cacaoi</name>
    <dbReference type="NCBI Taxonomy" id="1898"/>
    <lineage>
        <taxon>Bacteria</taxon>
        <taxon>Bacillati</taxon>
        <taxon>Actinomycetota</taxon>
        <taxon>Actinomycetes</taxon>
        <taxon>Kitasatosporales</taxon>
        <taxon>Streptomycetaceae</taxon>
        <taxon>Streptomyces</taxon>
    </lineage>
</organism>
<evidence type="ECO:0000256" key="2">
    <source>
        <dbReference type="SAM" id="SignalP"/>
    </source>
</evidence>
<dbReference type="AlphaFoldDB" id="A0A4Y3QY72"/>
<feature type="chain" id="PRO_5039225076" description="DUF2690 domain-containing protein" evidence="2">
    <location>
        <begin position="32"/>
        <end position="172"/>
    </location>
</feature>
<evidence type="ECO:0000313" key="4">
    <source>
        <dbReference type="Proteomes" id="UP000319210"/>
    </source>
</evidence>
<dbReference type="EMBL" id="BJMM01000012">
    <property type="protein sequence ID" value="GEB50365.1"/>
    <property type="molecule type" value="Genomic_DNA"/>
</dbReference>
<evidence type="ECO:0000313" key="3">
    <source>
        <dbReference type="EMBL" id="GEB50365.1"/>
    </source>
</evidence>
<name>A0A4Y3QY72_STRCI</name>
<dbReference type="Proteomes" id="UP000319210">
    <property type="component" value="Unassembled WGS sequence"/>
</dbReference>
<sequence length="172" mass="18469">MRSMRSTLLGKGAVAAVATACMLLPVAPAAASADRAPQRGPSADGRAAPRLDGTAARQAAVCKDARQIGSTGYIKRSGSTIGSVKLYHSKRCNLYYGYLWVWQSFRNQHPVYDTNVGVSVRGHLQGARTFHNTKAQEFWSDGVRASGCVSARGAIRAPKDTKWSYAYSGRAC</sequence>
<reference evidence="3 4" key="1">
    <citation type="submission" date="2019-06" db="EMBL/GenBank/DDBJ databases">
        <title>Whole genome shotgun sequence of Streptomyces cacaoi subsp. cacaoi NBRC 12748.</title>
        <authorList>
            <person name="Hosoyama A."/>
            <person name="Uohara A."/>
            <person name="Ohji S."/>
            <person name="Ichikawa N."/>
        </authorList>
    </citation>
    <scope>NUCLEOTIDE SEQUENCE [LARGE SCALE GENOMIC DNA]</scope>
    <source>
        <strain evidence="3 4">NBRC 12748</strain>
    </source>
</reference>
<keyword evidence="2" id="KW-0732">Signal</keyword>
<protein>
    <recommendedName>
        <fullName evidence="5">DUF2690 domain-containing protein</fullName>
    </recommendedName>
</protein>
<comment type="caution">
    <text evidence="3">The sequence shown here is derived from an EMBL/GenBank/DDBJ whole genome shotgun (WGS) entry which is preliminary data.</text>
</comment>
<proteinExistence type="predicted"/>
<dbReference type="OrthoDB" id="3693320at2"/>
<dbReference type="RefSeq" id="WP_051846015.1">
    <property type="nucleotide sequence ID" value="NZ_BJMM01000012.1"/>
</dbReference>
<feature type="signal peptide" evidence="2">
    <location>
        <begin position="1"/>
        <end position="31"/>
    </location>
</feature>
<accession>A0A4Y3QY72</accession>
<evidence type="ECO:0000256" key="1">
    <source>
        <dbReference type="SAM" id="MobiDB-lite"/>
    </source>
</evidence>
<keyword evidence="4" id="KW-1185">Reference proteome</keyword>
<feature type="region of interest" description="Disordered" evidence="1">
    <location>
        <begin position="33"/>
        <end position="52"/>
    </location>
</feature>
<evidence type="ECO:0008006" key="5">
    <source>
        <dbReference type="Google" id="ProtNLM"/>
    </source>
</evidence>